<accession>A0ABS8UVT6</accession>
<name>A0ABS8UVT6_DATST</name>
<evidence type="ECO:0000256" key="1">
    <source>
        <dbReference type="SAM" id="MobiDB-lite"/>
    </source>
</evidence>
<gene>
    <name evidence="2" type="ORF">HAX54_022577</name>
</gene>
<feature type="region of interest" description="Disordered" evidence="1">
    <location>
        <begin position="36"/>
        <end position="67"/>
    </location>
</feature>
<proteinExistence type="predicted"/>
<protein>
    <submittedName>
        <fullName evidence="2">Uncharacterized protein</fullName>
    </submittedName>
</protein>
<dbReference type="Proteomes" id="UP000823775">
    <property type="component" value="Unassembled WGS sequence"/>
</dbReference>
<evidence type="ECO:0000313" key="2">
    <source>
        <dbReference type="EMBL" id="MCD9638554.1"/>
    </source>
</evidence>
<sequence>MQMLQLRMNGGTEEQLQHVIMDYPLNEHSRALCRVGPGFEEPLDDDDATEKEQARVNSDLEDDSEMGEATLATLRARFS</sequence>
<dbReference type="EMBL" id="JACEIK010002726">
    <property type="protein sequence ID" value="MCD9638554.1"/>
    <property type="molecule type" value="Genomic_DNA"/>
</dbReference>
<reference evidence="2 3" key="1">
    <citation type="journal article" date="2021" name="BMC Genomics">
        <title>Datura genome reveals duplications of psychoactive alkaloid biosynthetic genes and high mutation rate following tissue culture.</title>
        <authorList>
            <person name="Rajewski A."/>
            <person name="Carter-House D."/>
            <person name="Stajich J."/>
            <person name="Litt A."/>
        </authorList>
    </citation>
    <scope>NUCLEOTIDE SEQUENCE [LARGE SCALE GENOMIC DNA]</scope>
    <source>
        <strain evidence="2">AR-01</strain>
    </source>
</reference>
<feature type="non-terminal residue" evidence="2">
    <location>
        <position position="79"/>
    </location>
</feature>
<evidence type="ECO:0000313" key="3">
    <source>
        <dbReference type="Proteomes" id="UP000823775"/>
    </source>
</evidence>
<keyword evidence="3" id="KW-1185">Reference proteome</keyword>
<comment type="caution">
    <text evidence="2">The sequence shown here is derived from an EMBL/GenBank/DDBJ whole genome shotgun (WGS) entry which is preliminary data.</text>
</comment>
<organism evidence="2 3">
    <name type="scientific">Datura stramonium</name>
    <name type="common">Jimsonweed</name>
    <name type="synonym">Common thornapple</name>
    <dbReference type="NCBI Taxonomy" id="4076"/>
    <lineage>
        <taxon>Eukaryota</taxon>
        <taxon>Viridiplantae</taxon>
        <taxon>Streptophyta</taxon>
        <taxon>Embryophyta</taxon>
        <taxon>Tracheophyta</taxon>
        <taxon>Spermatophyta</taxon>
        <taxon>Magnoliopsida</taxon>
        <taxon>eudicotyledons</taxon>
        <taxon>Gunneridae</taxon>
        <taxon>Pentapetalae</taxon>
        <taxon>asterids</taxon>
        <taxon>lamiids</taxon>
        <taxon>Solanales</taxon>
        <taxon>Solanaceae</taxon>
        <taxon>Solanoideae</taxon>
        <taxon>Datureae</taxon>
        <taxon>Datura</taxon>
    </lineage>
</organism>